<evidence type="ECO:0000256" key="2">
    <source>
        <dbReference type="ARBA" id="ARBA00023027"/>
    </source>
</evidence>
<dbReference type="InterPro" id="IPR029752">
    <property type="entry name" value="D-isomer_DH_CS1"/>
</dbReference>
<evidence type="ECO:0000313" key="5">
    <source>
        <dbReference type="Proteomes" id="UP001057520"/>
    </source>
</evidence>
<organism evidence="4 5">
    <name type="scientific">Caulobacter segnis</name>
    <dbReference type="NCBI Taxonomy" id="88688"/>
    <lineage>
        <taxon>Bacteria</taxon>
        <taxon>Pseudomonadati</taxon>
        <taxon>Pseudomonadota</taxon>
        <taxon>Alphaproteobacteria</taxon>
        <taxon>Caulobacterales</taxon>
        <taxon>Caulobacteraceae</taxon>
        <taxon>Caulobacter</taxon>
    </lineage>
</organism>
<dbReference type="Pfam" id="PF02826">
    <property type="entry name" value="2-Hacid_dh_C"/>
    <property type="match status" value="1"/>
</dbReference>
<dbReference type="Proteomes" id="UP001057520">
    <property type="component" value="Chromosome"/>
</dbReference>
<dbReference type="InterPro" id="IPR036291">
    <property type="entry name" value="NAD(P)-bd_dom_sf"/>
</dbReference>
<name>A0ABY4ZS09_9CAUL</name>
<dbReference type="PROSITE" id="PS00065">
    <property type="entry name" value="D_2_HYDROXYACID_DH_1"/>
    <property type="match status" value="1"/>
</dbReference>
<dbReference type="PANTHER" id="PTHR43333:SF1">
    <property type="entry name" value="D-ISOMER SPECIFIC 2-HYDROXYACID DEHYDROGENASE NAD-BINDING DOMAIN-CONTAINING PROTEIN"/>
    <property type="match status" value="1"/>
</dbReference>
<keyword evidence="5" id="KW-1185">Reference proteome</keyword>
<protein>
    <submittedName>
        <fullName evidence="4">Glyoxylate/hydroxypyruvate reductase A</fullName>
    </submittedName>
</protein>
<gene>
    <name evidence="4" type="ORF">MZV50_23580</name>
</gene>
<dbReference type="PANTHER" id="PTHR43333">
    <property type="entry name" value="2-HACID_DH_C DOMAIN-CONTAINING PROTEIN"/>
    <property type="match status" value="1"/>
</dbReference>
<proteinExistence type="predicted"/>
<feature type="domain" description="D-isomer specific 2-hydroxyacid dehydrogenase NAD-binding" evidence="3">
    <location>
        <begin position="107"/>
        <end position="275"/>
    </location>
</feature>
<dbReference type="CDD" id="cd12164">
    <property type="entry name" value="GDH_like_2"/>
    <property type="match status" value="1"/>
</dbReference>
<accession>A0ABY4ZS09</accession>
<reference evidence="4 5" key="1">
    <citation type="submission" date="2022-04" db="EMBL/GenBank/DDBJ databases">
        <title>Genome sequence of soybean root-associated Caulobacter segnis RL271.</title>
        <authorList>
            <person name="Longley R."/>
            <person name="Bonito G."/>
            <person name="Trigodet F."/>
            <person name="Crosson S."/>
            <person name="Fiebig A."/>
        </authorList>
    </citation>
    <scope>NUCLEOTIDE SEQUENCE [LARGE SCALE GENOMIC DNA]</scope>
    <source>
        <strain evidence="4 5">RL271</strain>
    </source>
</reference>
<dbReference type="EMBL" id="CP096040">
    <property type="protein sequence ID" value="USQ95491.1"/>
    <property type="molecule type" value="Genomic_DNA"/>
</dbReference>
<keyword evidence="1" id="KW-0560">Oxidoreductase</keyword>
<keyword evidence="2" id="KW-0520">NAD</keyword>
<dbReference type="SUPFAM" id="SSF51735">
    <property type="entry name" value="NAD(P)-binding Rossmann-fold domains"/>
    <property type="match status" value="1"/>
</dbReference>
<dbReference type="Gene3D" id="3.40.50.720">
    <property type="entry name" value="NAD(P)-binding Rossmann-like Domain"/>
    <property type="match status" value="2"/>
</dbReference>
<evidence type="ECO:0000256" key="1">
    <source>
        <dbReference type="ARBA" id="ARBA00023002"/>
    </source>
</evidence>
<sequence>MSAGGKTVVLLACFGVRAEPWLAALSKAAPDFELRVWPDAGDKDEIDYVVVWAQPNGFLRQFPSLRAVLCIGAGVDRILEDTDLPKVPIARMRDEGLTQGMVEFVLARVLHYHRLMPAYEAQQRQGVWRQLAAPLARDRAVGVLGLGQLGAACAASLAANGFKVRGWSRTRKDLPGVQSFEGPLEAFLAPCEVVVCLLPLTPATRGVLNAATLSQLSGASLINVGRGAHLVEDDLIPALDAGHLANATLDVFATEPLVAGHPFWTDPRITVIPHASALTPPGTAGPTIVANIRRHLAGQDLLDLVDRAAGY</sequence>
<evidence type="ECO:0000313" key="4">
    <source>
        <dbReference type="EMBL" id="USQ95491.1"/>
    </source>
</evidence>
<dbReference type="InterPro" id="IPR006140">
    <property type="entry name" value="D-isomer_DH_NAD-bd"/>
</dbReference>
<evidence type="ECO:0000259" key="3">
    <source>
        <dbReference type="Pfam" id="PF02826"/>
    </source>
</evidence>